<evidence type="ECO:0000256" key="1">
    <source>
        <dbReference type="SAM" id="Phobius"/>
    </source>
</evidence>
<dbReference type="KEGG" id="cgh:CGC50_06840"/>
<accession>A0A250FP79</accession>
<proteinExistence type="predicted"/>
<dbReference type="OrthoDB" id="9944407at2"/>
<evidence type="ECO:0000313" key="2">
    <source>
        <dbReference type="EMBL" id="ATA86893.1"/>
    </source>
</evidence>
<dbReference type="GeneID" id="84808269"/>
<keyword evidence="1" id="KW-0812">Transmembrane</keyword>
<keyword evidence="1" id="KW-0472">Membrane</keyword>
<feature type="transmembrane region" description="Helical" evidence="1">
    <location>
        <begin position="99"/>
        <end position="117"/>
    </location>
</feature>
<protein>
    <submittedName>
        <fullName evidence="2">Uncharacterized protein</fullName>
    </submittedName>
</protein>
<organism evidence="2 3">
    <name type="scientific">Capnocytophaga gingivalis</name>
    <dbReference type="NCBI Taxonomy" id="1017"/>
    <lineage>
        <taxon>Bacteria</taxon>
        <taxon>Pseudomonadati</taxon>
        <taxon>Bacteroidota</taxon>
        <taxon>Flavobacteriia</taxon>
        <taxon>Flavobacteriales</taxon>
        <taxon>Flavobacteriaceae</taxon>
        <taxon>Capnocytophaga</taxon>
    </lineage>
</organism>
<reference evidence="3" key="1">
    <citation type="submission" date="2017-06" db="EMBL/GenBank/DDBJ databases">
        <title>Capnocytophaga spp. assemblies.</title>
        <authorList>
            <person name="Gulvik C.A."/>
        </authorList>
    </citation>
    <scope>NUCLEOTIDE SEQUENCE [LARGE SCALE GENOMIC DNA]</scope>
    <source>
        <strain evidence="3">H1496</strain>
    </source>
</reference>
<keyword evidence="1" id="KW-1133">Transmembrane helix</keyword>
<dbReference type="EMBL" id="CP022386">
    <property type="protein sequence ID" value="ATA86893.1"/>
    <property type="molecule type" value="Genomic_DNA"/>
</dbReference>
<dbReference type="RefSeq" id="WP_095910215.1">
    <property type="nucleotide sequence ID" value="NZ_CAUVDA010000031.1"/>
</dbReference>
<dbReference type="Proteomes" id="UP000217250">
    <property type="component" value="Chromosome"/>
</dbReference>
<gene>
    <name evidence="2" type="ORF">CGC50_06840</name>
</gene>
<feature type="transmembrane region" description="Helical" evidence="1">
    <location>
        <begin position="76"/>
        <end position="93"/>
    </location>
</feature>
<sequence>MILCRNIFPLSRISVSINDQKISLAPGGRVEIPLEESDHYVIEIVSPLLLKKNSKTVSDLHENSVIEIRTSLPDSYYLLMGGVSLVICVLFFLQMVSAIIFGMVLLLYIFPIVYHTFVKADEYFSICVR</sequence>
<name>A0A250FP79_9FLAO</name>
<evidence type="ECO:0000313" key="3">
    <source>
        <dbReference type="Proteomes" id="UP000217250"/>
    </source>
</evidence>
<dbReference type="AlphaFoldDB" id="A0A250FP79"/>